<dbReference type="OrthoDB" id="2240743at2"/>
<evidence type="ECO:0000259" key="1">
    <source>
        <dbReference type="Pfam" id="PF13349"/>
    </source>
</evidence>
<dbReference type="InterPro" id="IPR052027">
    <property type="entry name" value="PspC"/>
</dbReference>
<name>A0A1H0WC49_9BACI</name>
<evidence type="ECO:0000313" key="3">
    <source>
        <dbReference type="EMBL" id="SDP88330.1"/>
    </source>
</evidence>
<dbReference type="Pfam" id="PF22746">
    <property type="entry name" value="SHOCT-like_DUF2089-C"/>
    <property type="match status" value="1"/>
</dbReference>
<feature type="domain" description="DUF4097" evidence="1">
    <location>
        <begin position="117"/>
        <end position="338"/>
    </location>
</feature>
<dbReference type="PANTHER" id="PTHR33885">
    <property type="entry name" value="PHAGE SHOCK PROTEIN C"/>
    <property type="match status" value="1"/>
</dbReference>
<dbReference type="AlphaFoldDB" id="A0A1H0WC49"/>
<dbReference type="Proteomes" id="UP000199159">
    <property type="component" value="Unassembled WGS sequence"/>
</dbReference>
<protein>
    <submittedName>
        <fullName evidence="3">DUF4097 and DUF4098 domain-containing protein YvlB</fullName>
    </submittedName>
</protein>
<dbReference type="Pfam" id="PF13349">
    <property type="entry name" value="DUF4097"/>
    <property type="match status" value="1"/>
</dbReference>
<dbReference type="InterPro" id="IPR016599">
    <property type="entry name" value="UCP012569"/>
</dbReference>
<keyword evidence="4" id="KW-1185">Reference proteome</keyword>
<accession>A0A1H0WC49</accession>
<dbReference type="STRING" id="930152.SAMN05216565_11096"/>
<dbReference type="EMBL" id="FNJU01000010">
    <property type="protein sequence ID" value="SDP88330.1"/>
    <property type="molecule type" value="Genomic_DNA"/>
</dbReference>
<feature type="domain" description="YvlB/LiaX N-terminal" evidence="2">
    <location>
        <begin position="3"/>
        <end position="33"/>
    </location>
</feature>
<dbReference type="PANTHER" id="PTHR33885:SF4">
    <property type="entry name" value="LMO2487 PROTEIN"/>
    <property type="match status" value="1"/>
</dbReference>
<gene>
    <name evidence="3" type="ORF">SAMN05216565_11096</name>
</gene>
<dbReference type="RefSeq" id="WP_090857199.1">
    <property type="nucleotide sequence ID" value="NZ_FNJU01000010.1"/>
</dbReference>
<dbReference type="InterPro" id="IPR025164">
    <property type="entry name" value="Toastrack_DUF4097"/>
</dbReference>
<evidence type="ECO:0000259" key="2">
    <source>
        <dbReference type="Pfam" id="PF22746"/>
    </source>
</evidence>
<reference evidence="4" key="1">
    <citation type="submission" date="2016-10" db="EMBL/GenBank/DDBJ databases">
        <authorList>
            <person name="Varghese N."/>
            <person name="Submissions S."/>
        </authorList>
    </citation>
    <scope>NUCLEOTIDE SEQUENCE [LARGE SCALE GENOMIC DNA]</scope>
    <source>
        <strain evidence="4">IBRC-M10078</strain>
    </source>
</reference>
<organism evidence="3 4">
    <name type="scientific">Litchfieldia salsa</name>
    <dbReference type="NCBI Taxonomy" id="930152"/>
    <lineage>
        <taxon>Bacteria</taxon>
        <taxon>Bacillati</taxon>
        <taxon>Bacillota</taxon>
        <taxon>Bacilli</taxon>
        <taxon>Bacillales</taxon>
        <taxon>Bacillaceae</taxon>
        <taxon>Litchfieldia</taxon>
    </lineage>
</organism>
<sequence length="372" mass="41996">MNEERKRILKLVEAGKLSANEAITLLEALEDKGNEKTTKAEQTKHIVNEVSTNVQPENKHTKDDQKTHHYKQSSVKSKLTEFIDSAVKKIKDLDLDFNFGNAVEVNHIFQHSDALVQNLDVDVSNGSVEIIPWNENDVRVECKVKVYNLESIEKARESFLDEVVFSIDNHKLIFAVQKKQMKVLAKIYVPRVQYEHVKVRMFNGPISGEDLEVSTFRAKTANGTIKVAKINSIYMELETANGQIDLKDSSSKECEIETINGAIKVDGRYEKLDAQSFSGNIVCYLPGEDCHTIGVKTTAGNIDIDTSITRNIDGELKSTLGGFNCEIPHMNIVKEKNEVVQKYLRFKTTTDHENKLYMFAETKTGSINIKPI</sequence>
<evidence type="ECO:0000313" key="4">
    <source>
        <dbReference type="Proteomes" id="UP000199159"/>
    </source>
</evidence>
<dbReference type="InterPro" id="IPR053959">
    <property type="entry name" value="YvlB/LiaX_N"/>
</dbReference>
<dbReference type="PIRSF" id="PIRSF012569">
    <property type="entry name" value="UCP012569"/>
    <property type="match status" value="1"/>
</dbReference>
<proteinExistence type="predicted"/>